<dbReference type="Proteomes" id="UP000194236">
    <property type="component" value="Unassembled WGS sequence"/>
</dbReference>
<feature type="transmembrane region" description="Helical" evidence="1">
    <location>
        <begin position="7"/>
        <end position="24"/>
    </location>
</feature>
<accession>A0A1Y3BSI7</accession>
<evidence type="ECO:0000313" key="2">
    <source>
        <dbReference type="EMBL" id="OTF83900.1"/>
    </source>
</evidence>
<dbReference type="AlphaFoldDB" id="A0A1Y3BSI7"/>
<evidence type="ECO:0000256" key="1">
    <source>
        <dbReference type="SAM" id="Phobius"/>
    </source>
</evidence>
<organism evidence="2 3">
    <name type="scientific">Euroglyphus maynei</name>
    <name type="common">Mayne's house dust mite</name>
    <dbReference type="NCBI Taxonomy" id="6958"/>
    <lineage>
        <taxon>Eukaryota</taxon>
        <taxon>Metazoa</taxon>
        <taxon>Ecdysozoa</taxon>
        <taxon>Arthropoda</taxon>
        <taxon>Chelicerata</taxon>
        <taxon>Arachnida</taxon>
        <taxon>Acari</taxon>
        <taxon>Acariformes</taxon>
        <taxon>Sarcoptiformes</taxon>
        <taxon>Astigmata</taxon>
        <taxon>Psoroptidia</taxon>
        <taxon>Analgoidea</taxon>
        <taxon>Pyroglyphidae</taxon>
        <taxon>Pyroglyphinae</taxon>
        <taxon>Euroglyphus</taxon>
    </lineage>
</organism>
<evidence type="ECO:0000313" key="3">
    <source>
        <dbReference type="Proteomes" id="UP000194236"/>
    </source>
</evidence>
<protein>
    <submittedName>
        <fullName evidence="2">Uncharacterized protein</fullName>
    </submittedName>
</protein>
<comment type="caution">
    <text evidence="2">The sequence shown here is derived from an EMBL/GenBank/DDBJ whole genome shotgun (WGS) entry which is preliminary data.</text>
</comment>
<dbReference type="EMBL" id="MUJZ01001677">
    <property type="protein sequence ID" value="OTF83900.1"/>
    <property type="molecule type" value="Genomic_DNA"/>
</dbReference>
<gene>
    <name evidence="2" type="ORF">BLA29_011721</name>
</gene>
<keyword evidence="1" id="KW-1133">Transmembrane helix</keyword>
<name>A0A1Y3BSI7_EURMA</name>
<reference evidence="2 3" key="1">
    <citation type="submission" date="2017-03" db="EMBL/GenBank/DDBJ databases">
        <title>Genome Survey of Euroglyphus maynei.</title>
        <authorList>
            <person name="Arlian L.G."/>
            <person name="Morgan M.S."/>
            <person name="Rider S.D."/>
        </authorList>
    </citation>
    <scope>NUCLEOTIDE SEQUENCE [LARGE SCALE GENOMIC DNA]</scope>
    <source>
        <strain evidence="2">Arlian Lab</strain>
        <tissue evidence="2">Whole body</tissue>
    </source>
</reference>
<feature type="transmembrane region" description="Helical" evidence="1">
    <location>
        <begin position="44"/>
        <end position="62"/>
    </location>
</feature>
<keyword evidence="3" id="KW-1185">Reference proteome</keyword>
<keyword evidence="1" id="KW-0472">Membrane</keyword>
<sequence length="122" mass="14443">MDNLVQIVARFGLFCLLVGYWTAFIKYVRIIANTRGFHHLPYELYFICSGAMFAIVGCFIYSRVTRTIDSFNEHISNYILFNNRQQPNRLKYYQQRQQQPIFSSNNVNNNNRPIIITHDDNP</sequence>
<keyword evidence="1" id="KW-0812">Transmembrane</keyword>
<dbReference type="OrthoDB" id="10368611at2759"/>
<proteinExistence type="predicted"/>